<dbReference type="EMBL" id="WHPD01003383">
    <property type="protein sequence ID" value="MPV90118.1"/>
    <property type="molecule type" value="Genomic_DNA"/>
</dbReference>
<evidence type="ECO:0000259" key="1">
    <source>
        <dbReference type="Pfam" id="PF18899"/>
    </source>
</evidence>
<accession>A0A7J9UZR8</accession>
<dbReference type="InterPro" id="IPR043714">
    <property type="entry name" value="DUF5655"/>
</dbReference>
<organism evidence="2 3">
    <name type="scientific">Georgenia ruanii</name>
    <dbReference type="NCBI Taxonomy" id="348442"/>
    <lineage>
        <taxon>Bacteria</taxon>
        <taxon>Bacillati</taxon>
        <taxon>Actinomycetota</taxon>
        <taxon>Actinomycetes</taxon>
        <taxon>Micrococcales</taxon>
        <taxon>Bogoriellaceae</taxon>
        <taxon>Georgenia</taxon>
    </lineage>
</organism>
<comment type="caution">
    <text evidence="2">The sequence shown here is derived from an EMBL/GenBank/DDBJ whole genome shotgun (WGS) entry which is preliminary data.</text>
</comment>
<keyword evidence="3" id="KW-1185">Reference proteome</keyword>
<proteinExistence type="predicted"/>
<dbReference type="Pfam" id="PF18899">
    <property type="entry name" value="DUF5655"/>
    <property type="match status" value="1"/>
</dbReference>
<protein>
    <recommendedName>
        <fullName evidence="1">DUF5655 domain-containing protein</fullName>
    </recommendedName>
</protein>
<dbReference type="Proteomes" id="UP000429644">
    <property type="component" value="Unassembled WGS sequence"/>
</dbReference>
<evidence type="ECO:0000313" key="2">
    <source>
        <dbReference type="EMBL" id="MPV90118.1"/>
    </source>
</evidence>
<dbReference type="AlphaFoldDB" id="A0A7J9UZR8"/>
<feature type="domain" description="DUF5655" evidence="1">
    <location>
        <begin position="71"/>
        <end position="176"/>
    </location>
</feature>
<gene>
    <name evidence="2" type="ORF">GB882_15690</name>
</gene>
<name>A0A7J9UZR8_9MICO</name>
<reference evidence="2 3" key="1">
    <citation type="submission" date="2019-10" db="EMBL/GenBank/DDBJ databases">
        <title>Georgenia wutianyii sp. nov. and Georgenia yuyongxinii sp. nov. isolated from plateau pika (Ochotona curzoniae) in the Qinghai-Tibet plateau of China.</title>
        <authorList>
            <person name="Tian Z."/>
        </authorList>
    </citation>
    <scope>NUCLEOTIDE SEQUENCE [LARGE SCALE GENOMIC DNA]</scope>
    <source>
        <strain evidence="2 3">JCM 15130</strain>
    </source>
</reference>
<evidence type="ECO:0000313" key="3">
    <source>
        <dbReference type="Proteomes" id="UP000429644"/>
    </source>
</evidence>
<sequence>MKDWMAGLVARSGADVTEWNRRIDAAGVTDEPALRAFLAARGVTGYAQMLLVFERFGYPDFFTRTGEELIDAQYGDREHLRPVYDAVELLALSLEGTHVQARKGYVSFVGPRRTFAVVQPSTRSRVDLGLRLGDPVGGRLAAAPSVGNEAIRVRVALGAVDDVDGEVAELVRRAYAENL</sequence>